<dbReference type="NCBIfam" id="TIGR04086">
    <property type="entry name" value="TIGR04086_membr"/>
    <property type="match status" value="1"/>
</dbReference>
<keyword evidence="1" id="KW-0472">Membrane</keyword>
<protein>
    <submittedName>
        <fullName evidence="2">TIGR04086 family membrane protein</fullName>
    </submittedName>
</protein>
<dbReference type="Proteomes" id="UP000285138">
    <property type="component" value="Unassembled WGS sequence"/>
</dbReference>
<gene>
    <name evidence="2" type="ORF">D5R97_02210</name>
</gene>
<organism evidence="2 3">
    <name type="scientific">Candidatus Syntrophonatronum acetioxidans</name>
    <dbReference type="NCBI Taxonomy" id="1795816"/>
    <lineage>
        <taxon>Bacteria</taxon>
        <taxon>Bacillati</taxon>
        <taxon>Bacillota</taxon>
        <taxon>Clostridia</taxon>
        <taxon>Eubacteriales</taxon>
        <taxon>Syntrophomonadaceae</taxon>
        <taxon>Candidatus Syntrophonatronum</taxon>
    </lineage>
</organism>
<reference evidence="2 3" key="1">
    <citation type="submission" date="2018-08" db="EMBL/GenBank/DDBJ databases">
        <title>The metabolism and importance of syntrophic acetate oxidation coupled to methane or sulfide production in haloalkaline environments.</title>
        <authorList>
            <person name="Timmers P.H.A."/>
            <person name="Vavourakis C.D."/>
            <person name="Sorokin D.Y."/>
            <person name="Sinninghe Damste J.S."/>
            <person name="Muyzer G."/>
            <person name="Stams A.J.M."/>
            <person name="Plugge C.M."/>
        </authorList>
    </citation>
    <scope>NUCLEOTIDE SEQUENCE [LARGE SCALE GENOMIC DNA]</scope>
    <source>
        <strain evidence="2">MSAO_Bac1</strain>
    </source>
</reference>
<accession>A0A424YH74</accession>
<sequence>MKNIPAFKVQPDFKTLPLIGAGVLLALVFSLLVFALASLILSYTAVPERILPYLSFFTSFFSIFAGALYVSRRIGYQGWLNGGLTGFFYVLIVLVLGLFLAGELPLFSSFIIKVFLGFIFGAVSGIIGMNL</sequence>
<evidence type="ECO:0000313" key="2">
    <source>
        <dbReference type="EMBL" id="RQD77501.1"/>
    </source>
</evidence>
<name>A0A424YH74_9FIRM</name>
<keyword evidence="1" id="KW-1133">Transmembrane helix</keyword>
<feature type="transmembrane region" description="Helical" evidence="1">
    <location>
        <begin position="82"/>
        <end position="101"/>
    </location>
</feature>
<dbReference type="AlphaFoldDB" id="A0A424YH74"/>
<comment type="caution">
    <text evidence="2">The sequence shown here is derived from an EMBL/GenBank/DDBJ whole genome shotgun (WGS) entry which is preliminary data.</text>
</comment>
<dbReference type="EMBL" id="QZAA01000066">
    <property type="protein sequence ID" value="RQD77501.1"/>
    <property type="molecule type" value="Genomic_DNA"/>
</dbReference>
<dbReference type="Pfam" id="PF12670">
    <property type="entry name" value="DUF3792"/>
    <property type="match status" value="1"/>
</dbReference>
<evidence type="ECO:0000313" key="3">
    <source>
        <dbReference type="Proteomes" id="UP000285138"/>
    </source>
</evidence>
<feature type="transmembrane region" description="Helical" evidence="1">
    <location>
        <begin position="107"/>
        <end position="129"/>
    </location>
</feature>
<feature type="transmembrane region" description="Helical" evidence="1">
    <location>
        <begin position="50"/>
        <end position="70"/>
    </location>
</feature>
<feature type="transmembrane region" description="Helical" evidence="1">
    <location>
        <begin position="21"/>
        <end position="44"/>
    </location>
</feature>
<proteinExistence type="predicted"/>
<keyword evidence="1" id="KW-0812">Transmembrane</keyword>
<evidence type="ECO:0000256" key="1">
    <source>
        <dbReference type="SAM" id="Phobius"/>
    </source>
</evidence>
<dbReference type="InterPro" id="IPR023804">
    <property type="entry name" value="DUF3792_TM"/>
</dbReference>